<proteinExistence type="predicted"/>
<evidence type="ECO:0000313" key="3">
    <source>
        <dbReference type="Proteomes" id="UP000604825"/>
    </source>
</evidence>
<dbReference type="SUPFAM" id="SSF54695">
    <property type="entry name" value="POZ domain"/>
    <property type="match status" value="1"/>
</dbReference>
<keyword evidence="3" id="KW-1185">Reference proteome</keyword>
<dbReference type="EMBL" id="CAJGYO010000009">
    <property type="protein sequence ID" value="CAD6253098.1"/>
    <property type="molecule type" value="Genomic_DNA"/>
</dbReference>
<gene>
    <name evidence="2" type="ORF">NCGR_LOCUS36736</name>
</gene>
<dbReference type="InterPro" id="IPR011333">
    <property type="entry name" value="SKP1/BTB/POZ_sf"/>
</dbReference>
<dbReference type="OrthoDB" id="6359816at2759"/>
<dbReference type="Gene3D" id="3.30.710.10">
    <property type="entry name" value="Potassium Channel Kv1.1, Chain A"/>
    <property type="match status" value="1"/>
</dbReference>
<protein>
    <recommendedName>
        <fullName evidence="4">BTB domain-containing protein</fullName>
    </recommendedName>
</protein>
<comment type="caution">
    <text evidence="2">The sequence shown here is derived from an EMBL/GenBank/DDBJ whole genome shotgun (WGS) entry which is preliminary data.</text>
</comment>
<sequence length="71" mass="8132">MAEFFGGMMEEKAAVGRVRIFGVDARAFKAMLHFMSTDSLPEIDEDDKIPMAQHLLCSCRQIRYPEIETHL</sequence>
<comment type="pathway">
    <text evidence="1">Protein modification; protein ubiquitination.</text>
</comment>
<dbReference type="Proteomes" id="UP000604825">
    <property type="component" value="Unassembled WGS sequence"/>
</dbReference>
<reference evidence="2" key="1">
    <citation type="submission" date="2020-10" db="EMBL/GenBank/DDBJ databases">
        <authorList>
            <person name="Han B."/>
            <person name="Lu T."/>
            <person name="Zhao Q."/>
            <person name="Huang X."/>
            <person name="Zhao Y."/>
        </authorList>
    </citation>
    <scope>NUCLEOTIDE SEQUENCE</scope>
</reference>
<evidence type="ECO:0000256" key="1">
    <source>
        <dbReference type="ARBA" id="ARBA00004906"/>
    </source>
</evidence>
<evidence type="ECO:0008006" key="4">
    <source>
        <dbReference type="Google" id="ProtNLM"/>
    </source>
</evidence>
<name>A0A811Q793_9POAL</name>
<organism evidence="2 3">
    <name type="scientific">Miscanthus lutarioriparius</name>
    <dbReference type="NCBI Taxonomy" id="422564"/>
    <lineage>
        <taxon>Eukaryota</taxon>
        <taxon>Viridiplantae</taxon>
        <taxon>Streptophyta</taxon>
        <taxon>Embryophyta</taxon>
        <taxon>Tracheophyta</taxon>
        <taxon>Spermatophyta</taxon>
        <taxon>Magnoliopsida</taxon>
        <taxon>Liliopsida</taxon>
        <taxon>Poales</taxon>
        <taxon>Poaceae</taxon>
        <taxon>PACMAD clade</taxon>
        <taxon>Panicoideae</taxon>
        <taxon>Andropogonodae</taxon>
        <taxon>Andropogoneae</taxon>
        <taxon>Saccharinae</taxon>
        <taxon>Miscanthus</taxon>
    </lineage>
</organism>
<accession>A0A811Q793</accession>
<dbReference type="AlphaFoldDB" id="A0A811Q793"/>
<evidence type="ECO:0000313" key="2">
    <source>
        <dbReference type="EMBL" id="CAD6253098.1"/>
    </source>
</evidence>